<name>A0A4Y2UIP0_ARAVE</name>
<evidence type="ECO:0000256" key="1">
    <source>
        <dbReference type="SAM" id="Coils"/>
    </source>
</evidence>
<accession>A0A4Y2UIP0</accession>
<comment type="caution">
    <text evidence="2">The sequence shown here is derived from an EMBL/GenBank/DDBJ whole genome shotgun (WGS) entry which is preliminary data.</text>
</comment>
<evidence type="ECO:0000313" key="2">
    <source>
        <dbReference type="EMBL" id="GBO12935.1"/>
    </source>
</evidence>
<reference evidence="2 3" key="1">
    <citation type="journal article" date="2019" name="Sci. Rep.">
        <title>Orb-weaving spider Araneus ventricosus genome elucidates the spidroin gene catalogue.</title>
        <authorList>
            <person name="Kono N."/>
            <person name="Nakamura H."/>
            <person name="Ohtoshi R."/>
            <person name="Moran D.A.P."/>
            <person name="Shinohara A."/>
            <person name="Yoshida Y."/>
            <person name="Fujiwara M."/>
            <person name="Mori M."/>
            <person name="Tomita M."/>
            <person name="Arakawa K."/>
        </authorList>
    </citation>
    <scope>NUCLEOTIDE SEQUENCE [LARGE SCALE GENOMIC DNA]</scope>
</reference>
<dbReference type="PANTHER" id="PTHR33327:SF3">
    <property type="entry name" value="RNA-DIRECTED DNA POLYMERASE"/>
    <property type="match status" value="1"/>
</dbReference>
<dbReference type="OrthoDB" id="6435789at2759"/>
<organism evidence="2 3">
    <name type="scientific">Araneus ventricosus</name>
    <name type="common">Orbweaver spider</name>
    <name type="synonym">Epeira ventricosa</name>
    <dbReference type="NCBI Taxonomy" id="182803"/>
    <lineage>
        <taxon>Eukaryota</taxon>
        <taxon>Metazoa</taxon>
        <taxon>Ecdysozoa</taxon>
        <taxon>Arthropoda</taxon>
        <taxon>Chelicerata</taxon>
        <taxon>Arachnida</taxon>
        <taxon>Araneae</taxon>
        <taxon>Araneomorphae</taxon>
        <taxon>Entelegynae</taxon>
        <taxon>Araneoidea</taxon>
        <taxon>Araneidae</taxon>
        <taxon>Araneus</taxon>
    </lineage>
</organism>
<sequence>MQELIEGLVDDAFLKNLCLNRLPVNIRTILSISSESLSKLAEMADSMHEYNLEEVAAVKASRPEYCTSELTEMKLQISELSKQVETLNARLASVNAKKRHSRSGSESRE</sequence>
<gene>
    <name evidence="2" type="ORF">AVEN_21536_1</name>
</gene>
<dbReference type="PANTHER" id="PTHR33327">
    <property type="entry name" value="ENDONUCLEASE"/>
    <property type="match status" value="1"/>
</dbReference>
<dbReference type="EMBL" id="BGPR01037370">
    <property type="protein sequence ID" value="GBO12935.1"/>
    <property type="molecule type" value="Genomic_DNA"/>
</dbReference>
<proteinExistence type="predicted"/>
<keyword evidence="3" id="KW-1185">Reference proteome</keyword>
<evidence type="ECO:0000313" key="3">
    <source>
        <dbReference type="Proteomes" id="UP000499080"/>
    </source>
</evidence>
<feature type="coiled-coil region" evidence="1">
    <location>
        <begin position="70"/>
        <end position="97"/>
    </location>
</feature>
<keyword evidence="1" id="KW-0175">Coiled coil</keyword>
<dbReference type="AlphaFoldDB" id="A0A4Y2UIP0"/>
<protein>
    <submittedName>
        <fullName evidence="2">Uncharacterized protein</fullName>
    </submittedName>
</protein>
<dbReference type="Proteomes" id="UP000499080">
    <property type="component" value="Unassembled WGS sequence"/>
</dbReference>